<organism evidence="3 4">
    <name type="scientific">Polychaeton citri CBS 116435</name>
    <dbReference type="NCBI Taxonomy" id="1314669"/>
    <lineage>
        <taxon>Eukaryota</taxon>
        <taxon>Fungi</taxon>
        <taxon>Dikarya</taxon>
        <taxon>Ascomycota</taxon>
        <taxon>Pezizomycotina</taxon>
        <taxon>Dothideomycetes</taxon>
        <taxon>Dothideomycetidae</taxon>
        <taxon>Capnodiales</taxon>
        <taxon>Capnodiaceae</taxon>
        <taxon>Polychaeton</taxon>
    </lineage>
</organism>
<feature type="region of interest" description="Disordered" evidence="1">
    <location>
        <begin position="57"/>
        <end position="134"/>
    </location>
</feature>
<keyword evidence="4" id="KW-1185">Reference proteome</keyword>
<name>A0A9P4UUD7_9PEZI</name>
<evidence type="ECO:0000256" key="1">
    <source>
        <dbReference type="SAM" id="MobiDB-lite"/>
    </source>
</evidence>
<proteinExistence type="predicted"/>
<reference evidence="3" key="1">
    <citation type="journal article" date="2020" name="Stud. Mycol.">
        <title>101 Dothideomycetes genomes: a test case for predicting lifestyles and emergence of pathogens.</title>
        <authorList>
            <person name="Haridas S."/>
            <person name="Albert R."/>
            <person name="Binder M."/>
            <person name="Bloem J."/>
            <person name="Labutti K."/>
            <person name="Salamov A."/>
            <person name="Andreopoulos B."/>
            <person name="Baker S."/>
            <person name="Barry K."/>
            <person name="Bills G."/>
            <person name="Bluhm B."/>
            <person name="Cannon C."/>
            <person name="Castanera R."/>
            <person name="Culley D."/>
            <person name="Daum C."/>
            <person name="Ezra D."/>
            <person name="Gonzalez J."/>
            <person name="Henrissat B."/>
            <person name="Kuo A."/>
            <person name="Liang C."/>
            <person name="Lipzen A."/>
            <person name="Lutzoni F."/>
            <person name="Magnuson J."/>
            <person name="Mondo S."/>
            <person name="Nolan M."/>
            <person name="Ohm R."/>
            <person name="Pangilinan J."/>
            <person name="Park H.-J."/>
            <person name="Ramirez L."/>
            <person name="Alfaro M."/>
            <person name="Sun H."/>
            <person name="Tritt A."/>
            <person name="Yoshinaga Y."/>
            <person name="Zwiers L.-H."/>
            <person name="Turgeon B."/>
            <person name="Goodwin S."/>
            <person name="Spatafora J."/>
            <person name="Crous P."/>
            <person name="Grigoriev I."/>
        </authorList>
    </citation>
    <scope>NUCLEOTIDE SEQUENCE</scope>
    <source>
        <strain evidence="3">CBS 116435</strain>
    </source>
</reference>
<evidence type="ECO:0000313" key="4">
    <source>
        <dbReference type="Proteomes" id="UP000799441"/>
    </source>
</evidence>
<feature type="compositionally biased region" description="Basic and acidic residues" evidence="1">
    <location>
        <begin position="57"/>
        <end position="68"/>
    </location>
</feature>
<dbReference type="OrthoDB" id="5327700at2759"/>
<comment type="caution">
    <text evidence="3">The sequence shown here is derived from an EMBL/GenBank/DDBJ whole genome shotgun (WGS) entry which is preliminary data.</text>
</comment>
<dbReference type="EMBL" id="MU003767">
    <property type="protein sequence ID" value="KAF2725623.1"/>
    <property type="molecule type" value="Genomic_DNA"/>
</dbReference>
<dbReference type="AlphaFoldDB" id="A0A9P4UUD7"/>
<evidence type="ECO:0000313" key="3">
    <source>
        <dbReference type="EMBL" id="KAF2725623.1"/>
    </source>
</evidence>
<feature type="compositionally biased region" description="Basic residues" evidence="1">
    <location>
        <begin position="215"/>
        <end position="224"/>
    </location>
</feature>
<feature type="compositionally biased region" description="Pro residues" evidence="1">
    <location>
        <begin position="105"/>
        <end position="114"/>
    </location>
</feature>
<gene>
    <name evidence="3" type="ORF">K431DRAFT_280983</name>
</gene>
<accession>A0A9P4UUD7</accession>
<keyword evidence="2" id="KW-0472">Membrane</keyword>
<feature type="compositionally biased region" description="Low complexity" evidence="1">
    <location>
        <begin position="251"/>
        <end position="267"/>
    </location>
</feature>
<protein>
    <submittedName>
        <fullName evidence="3">Uncharacterized protein</fullName>
    </submittedName>
</protein>
<keyword evidence="2" id="KW-0812">Transmembrane</keyword>
<feature type="region of interest" description="Disordered" evidence="1">
    <location>
        <begin position="197"/>
        <end position="291"/>
    </location>
</feature>
<feature type="compositionally biased region" description="Basic and acidic residues" evidence="1">
    <location>
        <begin position="225"/>
        <end position="249"/>
    </location>
</feature>
<feature type="compositionally biased region" description="Gly residues" evidence="1">
    <location>
        <begin position="89"/>
        <end position="99"/>
    </location>
</feature>
<feature type="compositionally biased region" description="Basic and acidic residues" evidence="1">
    <location>
        <begin position="200"/>
        <end position="214"/>
    </location>
</feature>
<evidence type="ECO:0000256" key="2">
    <source>
        <dbReference type="SAM" id="Phobius"/>
    </source>
</evidence>
<sequence>MPTDHQYRQRARRAIYNAPPHQSQRNHPVLGYWVPLVVTATLGVGALAAWIWSERTEHDEEGHNDRPPRPPTGQGAPYPNQGARPYTGPGTGSAPGSGPHGSAPSFPPGGPPPSTAAHTQPMPPPVGAENAPGYENSGAAASYYDQARGEESGWYGQVRGVMKRTPSPQQIFDGASRHVTAGMAIAGSALGSILEDDDEKYPYSEGRDYEDERHSRRSRSRGHSRRESGRVEGFSDHERWSEEAEEKRRVGGSAAAATEGAAEVQAEIQRRVNSTARSGREGGSGSRSRPKRVVAVVVSADLGNLDAVDNSAIFTTEHASILSHLPTAHDPSEADLFVLIYAPHLTSLPSVDYQANAGTAPSVIGSSYSDINTPGVHTPAVTPGSELQSISPRISATDGVQKAFDSLYQQALSLVSHPSQILPFTTPTGYVQILKHLAPQTVYLTDSESLSGRNGDNVAQLRGWVGHTILVVGDEGHGGLADTETEDEAGHPEGRLRGHWYETSGMVGFGKDVEVVDAARVGDDWTRRITSKD</sequence>
<dbReference type="Proteomes" id="UP000799441">
    <property type="component" value="Unassembled WGS sequence"/>
</dbReference>
<keyword evidence="2" id="KW-1133">Transmembrane helix</keyword>
<feature type="transmembrane region" description="Helical" evidence="2">
    <location>
        <begin position="30"/>
        <end position="52"/>
    </location>
</feature>